<dbReference type="SUPFAM" id="SSF47413">
    <property type="entry name" value="lambda repressor-like DNA-binding domains"/>
    <property type="match status" value="1"/>
</dbReference>
<gene>
    <name evidence="2" type="ORF">DXC39_24440</name>
</gene>
<dbReference type="Proteomes" id="UP000261257">
    <property type="component" value="Unassembled WGS sequence"/>
</dbReference>
<comment type="caution">
    <text evidence="2">The sequence shown here is derived from an EMBL/GenBank/DDBJ whole genome shotgun (WGS) entry which is preliminary data.</text>
</comment>
<dbReference type="EMBL" id="QSSQ01000034">
    <property type="protein sequence ID" value="RGL98331.1"/>
    <property type="molecule type" value="Genomic_DNA"/>
</dbReference>
<dbReference type="Pfam" id="PF13443">
    <property type="entry name" value="HTH_26"/>
    <property type="match status" value="1"/>
</dbReference>
<evidence type="ECO:0000313" key="2">
    <source>
        <dbReference type="EMBL" id="RGL98331.1"/>
    </source>
</evidence>
<dbReference type="InterPro" id="IPR010982">
    <property type="entry name" value="Lambda_DNA-bd_dom_sf"/>
</dbReference>
<organism evidence="2 3">
    <name type="scientific">Hungatella hathewayi</name>
    <dbReference type="NCBI Taxonomy" id="154046"/>
    <lineage>
        <taxon>Bacteria</taxon>
        <taxon>Bacillati</taxon>
        <taxon>Bacillota</taxon>
        <taxon>Clostridia</taxon>
        <taxon>Lachnospirales</taxon>
        <taxon>Lachnospiraceae</taxon>
        <taxon>Hungatella</taxon>
    </lineage>
</organism>
<reference evidence="2 3" key="1">
    <citation type="submission" date="2018-08" db="EMBL/GenBank/DDBJ databases">
        <title>A genome reference for cultivated species of the human gut microbiota.</title>
        <authorList>
            <person name="Zou Y."/>
            <person name="Xue W."/>
            <person name="Luo G."/>
        </authorList>
    </citation>
    <scope>NUCLEOTIDE SEQUENCE [LARGE SCALE GENOMIC DNA]</scope>
    <source>
        <strain evidence="2 3">TF05-11AC</strain>
    </source>
</reference>
<proteinExistence type="predicted"/>
<accession>A0A3E4U0A6</accession>
<dbReference type="InterPro" id="IPR001387">
    <property type="entry name" value="Cro/C1-type_HTH"/>
</dbReference>
<protein>
    <submittedName>
        <fullName evidence="2">XRE family transcriptional regulator</fullName>
    </submittedName>
</protein>
<name>A0A3E4U0A6_9FIRM</name>
<evidence type="ECO:0000259" key="1">
    <source>
        <dbReference type="Pfam" id="PF13443"/>
    </source>
</evidence>
<feature type="domain" description="HTH cro/C1-type" evidence="1">
    <location>
        <begin position="7"/>
        <end position="64"/>
    </location>
</feature>
<evidence type="ECO:0000313" key="3">
    <source>
        <dbReference type="Proteomes" id="UP000261257"/>
    </source>
</evidence>
<dbReference type="GO" id="GO:0003677">
    <property type="term" value="F:DNA binding"/>
    <property type="evidence" value="ECO:0007669"/>
    <property type="project" value="InterPro"/>
</dbReference>
<sequence length="70" mass="8206">MYNYDPLWKTMKAKDVTTYKLIKCGIEKKTIYNLQHNKNVTVITLEKLCTILDCSVENIVEIKPNKIETK</sequence>
<dbReference type="AlphaFoldDB" id="A0A3E4U0A6"/>
<dbReference type="RefSeq" id="WP_003501784.1">
    <property type="nucleotide sequence ID" value="NZ_QRQF01000053.1"/>
</dbReference>
<dbReference type="Gene3D" id="1.10.260.40">
    <property type="entry name" value="lambda repressor-like DNA-binding domains"/>
    <property type="match status" value="1"/>
</dbReference>